<sequence length="41" mass="4364">MICEAITNGQPRLDGLVIARDSLAALRIGRILTEALGSEEP</sequence>
<gene>
    <name evidence="1" type="ORF">ACFPIH_48375</name>
</gene>
<keyword evidence="2" id="KW-1185">Reference proteome</keyword>
<comment type="caution">
    <text evidence="1">The sequence shown here is derived from an EMBL/GenBank/DDBJ whole genome shotgun (WGS) entry which is preliminary data.</text>
</comment>
<evidence type="ECO:0008006" key="3">
    <source>
        <dbReference type="Google" id="ProtNLM"/>
    </source>
</evidence>
<proteinExistence type="predicted"/>
<evidence type="ECO:0000313" key="2">
    <source>
        <dbReference type="Proteomes" id="UP001595839"/>
    </source>
</evidence>
<reference evidence="2" key="1">
    <citation type="journal article" date="2019" name="Int. J. Syst. Evol. Microbiol.">
        <title>The Global Catalogue of Microorganisms (GCM) 10K type strain sequencing project: providing services to taxonomists for standard genome sequencing and annotation.</title>
        <authorList>
            <consortium name="The Broad Institute Genomics Platform"/>
            <consortium name="The Broad Institute Genome Sequencing Center for Infectious Disease"/>
            <person name="Wu L."/>
            <person name="Ma J."/>
        </authorList>
    </citation>
    <scope>NUCLEOTIDE SEQUENCE [LARGE SCALE GENOMIC DNA]</scope>
    <source>
        <strain evidence="2">CGMCC 4.7177</strain>
    </source>
</reference>
<organism evidence="1 2">
    <name type="scientific">Streptomyces vulcanius</name>
    <dbReference type="NCBI Taxonomy" id="1441876"/>
    <lineage>
        <taxon>Bacteria</taxon>
        <taxon>Bacillati</taxon>
        <taxon>Actinomycetota</taxon>
        <taxon>Actinomycetes</taxon>
        <taxon>Kitasatosporales</taxon>
        <taxon>Streptomycetaceae</taxon>
        <taxon>Streptomyces</taxon>
    </lineage>
</organism>
<dbReference type="RefSeq" id="WP_381185302.1">
    <property type="nucleotide sequence ID" value="NZ_JBHSFK010000052.1"/>
</dbReference>
<protein>
    <recommendedName>
        <fullName evidence="3">Oxidoreductase</fullName>
    </recommendedName>
</protein>
<dbReference type="Proteomes" id="UP001595839">
    <property type="component" value="Unassembled WGS sequence"/>
</dbReference>
<dbReference type="EMBL" id="JBHSFK010000052">
    <property type="protein sequence ID" value="MFC4507156.1"/>
    <property type="molecule type" value="Genomic_DNA"/>
</dbReference>
<accession>A0ABV9B9F7</accession>
<name>A0ABV9B9F7_9ACTN</name>
<evidence type="ECO:0000313" key="1">
    <source>
        <dbReference type="EMBL" id="MFC4507156.1"/>
    </source>
</evidence>